<keyword evidence="2" id="KW-1185">Reference proteome</keyword>
<reference evidence="1" key="1">
    <citation type="submission" date="2020-01" db="EMBL/GenBank/DDBJ databases">
        <authorList>
            <person name="Mishra B."/>
        </authorList>
    </citation>
    <scope>NUCLEOTIDE SEQUENCE [LARGE SCALE GENOMIC DNA]</scope>
</reference>
<evidence type="ECO:0000313" key="1">
    <source>
        <dbReference type="EMBL" id="CAA7058793.1"/>
    </source>
</evidence>
<organism evidence="1 2">
    <name type="scientific">Microthlaspi erraticum</name>
    <dbReference type="NCBI Taxonomy" id="1685480"/>
    <lineage>
        <taxon>Eukaryota</taxon>
        <taxon>Viridiplantae</taxon>
        <taxon>Streptophyta</taxon>
        <taxon>Embryophyta</taxon>
        <taxon>Tracheophyta</taxon>
        <taxon>Spermatophyta</taxon>
        <taxon>Magnoliopsida</taxon>
        <taxon>eudicotyledons</taxon>
        <taxon>Gunneridae</taxon>
        <taxon>Pentapetalae</taxon>
        <taxon>rosids</taxon>
        <taxon>malvids</taxon>
        <taxon>Brassicales</taxon>
        <taxon>Brassicaceae</taxon>
        <taxon>Coluteocarpeae</taxon>
        <taxon>Microthlaspi</taxon>
    </lineage>
</organism>
<sequence length="88" mass="10508">MIEITLHKRSSIIEKLPDNNLMFRPELRFWYDRFTSGHLNNHDDDRYDGRSINVHREDDITSSCSLPTAFFLFSEFRLFGLYNRSSGF</sequence>
<dbReference type="Proteomes" id="UP000467841">
    <property type="component" value="Unassembled WGS sequence"/>
</dbReference>
<protein>
    <submittedName>
        <fullName evidence="1">Uncharacterized protein</fullName>
    </submittedName>
</protein>
<evidence type="ECO:0000313" key="2">
    <source>
        <dbReference type="Proteomes" id="UP000467841"/>
    </source>
</evidence>
<gene>
    <name evidence="1" type="ORF">MERR_LOCUS46029</name>
</gene>
<accession>A0A6D2L1Y7</accession>
<proteinExistence type="predicted"/>
<comment type="caution">
    <text evidence="1">The sequence shown here is derived from an EMBL/GenBank/DDBJ whole genome shotgun (WGS) entry which is preliminary data.</text>
</comment>
<dbReference type="AlphaFoldDB" id="A0A6D2L1Y7"/>
<name>A0A6D2L1Y7_9BRAS</name>
<dbReference type="EMBL" id="CACVBM020001740">
    <property type="protein sequence ID" value="CAA7058793.1"/>
    <property type="molecule type" value="Genomic_DNA"/>
</dbReference>